<dbReference type="SUPFAM" id="SSF52402">
    <property type="entry name" value="Adenine nucleotide alpha hydrolases-like"/>
    <property type="match status" value="1"/>
</dbReference>
<evidence type="ECO:0000256" key="1">
    <source>
        <dbReference type="ARBA" id="ARBA00008791"/>
    </source>
</evidence>
<comment type="similarity">
    <text evidence="1">Belongs to the universal stress protein A family.</text>
</comment>
<dbReference type="PANTHER" id="PTHR46268:SF6">
    <property type="entry name" value="UNIVERSAL STRESS PROTEIN UP12"/>
    <property type="match status" value="1"/>
</dbReference>
<evidence type="ECO:0000313" key="3">
    <source>
        <dbReference type="EMBL" id="UWM54548.1"/>
    </source>
</evidence>
<dbReference type="InterPro" id="IPR006016">
    <property type="entry name" value="UspA"/>
</dbReference>
<dbReference type="PANTHER" id="PTHR46268">
    <property type="entry name" value="STRESS RESPONSE PROTEIN NHAX"/>
    <property type="match status" value="1"/>
</dbReference>
<dbReference type="AlphaFoldDB" id="A0A9E7R4D1"/>
<dbReference type="EMBL" id="CP104003">
    <property type="protein sequence ID" value="UWM54548.1"/>
    <property type="molecule type" value="Genomic_DNA"/>
</dbReference>
<gene>
    <name evidence="3" type="ORF">N0B31_20800</name>
</gene>
<name>A0A9E7R4D1_9EURY</name>
<reference evidence="3" key="1">
    <citation type="submission" date="2022-09" db="EMBL/GenBank/DDBJ databases">
        <title>Diverse halophilic archaea isolated from saline environments.</title>
        <authorList>
            <person name="Cui H.-L."/>
        </authorList>
    </citation>
    <scope>NUCLEOTIDE SEQUENCE</scope>
    <source>
        <strain evidence="3">ZS-35-S2</strain>
    </source>
</reference>
<organism evidence="3 4">
    <name type="scientific">Salinirubellus salinus</name>
    <dbReference type="NCBI Taxonomy" id="1364945"/>
    <lineage>
        <taxon>Archaea</taxon>
        <taxon>Methanobacteriati</taxon>
        <taxon>Methanobacteriota</taxon>
        <taxon>Stenosarchaea group</taxon>
        <taxon>Halobacteria</taxon>
        <taxon>Halobacteriales</taxon>
        <taxon>Natronomonadaceae</taxon>
        <taxon>Salinirubellus</taxon>
    </lineage>
</organism>
<evidence type="ECO:0000313" key="4">
    <source>
        <dbReference type="Proteomes" id="UP001057580"/>
    </source>
</evidence>
<dbReference type="PRINTS" id="PR01438">
    <property type="entry name" value="UNVRSLSTRESS"/>
</dbReference>
<dbReference type="CDD" id="cd00293">
    <property type="entry name" value="USP-like"/>
    <property type="match status" value="1"/>
</dbReference>
<accession>A0A9E7R4D1</accession>
<dbReference type="InterPro" id="IPR014729">
    <property type="entry name" value="Rossmann-like_a/b/a_fold"/>
</dbReference>
<keyword evidence="4" id="KW-1185">Reference proteome</keyword>
<dbReference type="GeneID" id="74944916"/>
<dbReference type="RefSeq" id="WP_260593568.1">
    <property type="nucleotide sequence ID" value="NZ_CP104003.1"/>
</dbReference>
<dbReference type="InterPro" id="IPR006015">
    <property type="entry name" value="Universal_stress_UspA"/>
</dbReference>
<dbReference type="Pfam" id="PF00582">
    <property type="entry name" value="Usp"/>
    <property type="match status" value="2"/>
</dbReference>
<dbReference type="Proteomes" id="UP001057580">
    <property type="component" value="Chromosome"/>
</dbReference>
<feature type="domain" description="UspA" evidence="2">
    <location>
        <begin position="81"/>
        <end position="131"/>
    </location>
</feature>
<dbReference type="Gene3D" id="3.40.50.620">
    <property type="entry name" value="HUPs"/>
    <property type="match status" value="1"/>
</dbReference>
<dbReference type="KEGG" id="ssai:N0B31_20800"/>
<evidence type="ECO:0000259" key="2">
    <source>
        <dbReference type="Pfam" id="PF00582"/>
    </source>
</evidence>
<feature type="domain" description="UspA" evidence="2">
    <location>
        <begin position="3"/>
        <end position="55"/>
    </location>
</feature>
<sequence>MDVLAPVDGSECSFRALRFATEFARRYGAGLHVIHVTDIESERAEAVLERAEAVLDEAGILDDPEFVSEFRLLSPGYADRIGEDILEVAREDGYDHVVMGHHGKGAIDRLVLGSAAETVVRAAEVPATVVP</sequence>
<proteinExistence type="inferred from homology"/>
<protein>
    <submittedName>
        <fullName evidence="3">Universal stress protein</fullName>
    </submittedName>
</protein>